<dbReference type="PANTHER" id="PTHR43647">
    <property type="entry name" value="DEHYDROGENASE"/>
    <property type="match status" value="1"/>
</dbReference>
<keyword evidence="5" id="KW-0443">Lipid metabolism</keyword>
<evidence type="ECO:0000313" key="8">
    <source>
        <dbReference type="EMBL" id="KAJ3495457.1"/>
    </source>
</evidence>
<gene>
    <name evidence="8" type="ORF">NLJ89_g10619</name>
</gene>
<protein>
    <submittedName>
        <fullName evidence="8">Uncharacterized protein</fullName>
    </submittedName>
</protein>
<accession>A0A9W8JRF7</accession>
<sequence length="326" mass="35673">MDVDGEEEKERKKEKKEKKRKRESDANGVAMDEDEKEETEEEKKARRKAKKEAKAAAAAASANVGALLKANAHFHLPPPPSLLVLTYLSTPPKDGESAARTSPVIVVTGANGGVGFGICQRLLSQLCQLNPPDSLPQAFSSLSSTSPSTPDDDRPPAGYEGLTLIMACRNTRRAEAAKAKLLSWFGGYLADMAKGKVREGAKGDGGKERTQEEKEYTEAFRATVDVRTLELDLASFSSVLKFAAALRDQVPYVSHLVFNAGVASFERIDWFLCLKQFLTDPGTLITAPTYYTQHVGERSADNLGWVWQSNVFGHFVLVRALYPLPP</sequence>
<keyword evidence="9" id="KW-1185">Reference proteome</keyword>
<evidence type="ECO:0000256" key="4">
    <source>
        <dbReference type="ARBA" id="ARBA00023002"/>
    </source>
</evidence>
<evidence type="ECO:0000256" key="1">
    <source>
        <dbReference type="ARBA" id="ARBA00022516"/>
    </source>
</evidence>
<dbReference type="GO" id="GO:0006694">
    <property type="term" value="P:steroid biosynthetic process"/>
    <property type="evidence" value="ECO:0007669"/>
    <property type="project" value="UniProtKB-KW"/>
</dbReference>
<dbReference type="PANTHER" id="PTHR43647:SF1">
    <property type="entry name" value="3-KETO-STEROID REDUCTASE ERG27"/>
    <property type="match status" value="1"/>
</dbReference>
<dbReference type="InterPro" id="IPR051593">
    <property type="entry name" value="Ergosterol_Biosynth_ERG27"/>
</dbReference>
<keyword evidence="2" id="KW-0521">NADP</keyword>
<feature type="compositionally biased region" description="Acidic residues" evidence="7">
    <location>
        <begin position="31"/>
        <end position="40"/>
    </location>
</feature>
<dbReference type="SUPFAM" id="SSF51735">
    <property type="entry name" value="NAD(P)-binding Rossmann-fold domains"/>
    <property type="match status" value="1"/>
</dbReference>
<dbReference type="GO" id="GO:0000253">
    <property type="term" value="F:3-beta-hydroxysteroid 3-dehydrogenase (NADP+) activity"/>
    <property type="evidence" value="ECO:0007669"/>
    <property type="project" value="TreeGrafter"/>
</dbReference>
<evidence type="ECO:0000256" key="6">
    <source>
        <dbReference type="ARBA" id="ARBA00023593"/>
    </source>
</evidence>
<dbReference type="OrthoDB" id="9989144at2759"/>
<evidence type="ECO:0000256" key="7">
    <source>
        <dbReference type="SAM" id="MobiDB-lite"/>
    </source>
</evidence>
<feature type="compositionally biased region" description="Basic residues" evidence="7">
    <location>
        <begin position="12"/>
        <end position="21"/>
    </location>
</feature>
<feature type="compositionally biased region" description="Low complexity" evidence="7">
    <location>
        <begin position="137"/>
        <end position="149"/>
    </location>
</feature>
<dbReference type="GO" id="GO:0005811">
    <property type="term" value="C:lipid droplet"/>
    <property type="evidence" value="ECO:0007669"/>
    <property type="project" value="TreeGrafter"/>
</dbReference>
<dbReference type="Gene3D" id="3.40.50.720">
    <property type="entry name" value="NAD(P)-binding Rossmann-like Domain"/>
    <property type="match status" value="1"/>
</dbReference>
<evidence type="ECO:0000313" key="9">
    <source>
        <dbReference type="Proteomes" id="UP001148786"/>
    </source>
</evidence>
<feature type="region of interest" description="Disordered" evidence="7">
    <location>
        <begin position="1"/>
        <end position="54"/>
    </location>
</feature>
<name>A0A9W8JRF7_9AGAR</name>
<evidence type="ECO:0000256" key="3">
    <source>
        <dbReference type="ARBA" id="ARBA00022955"/>
    </source>
</evidence>
<comment type="similarity">
    <text evidence="6">Belongs to the short-chain dehydrogenases/reductases (SDR) family. ERG27 subfamily.</text>
</comment>
<dbReference type="Proteomes" id="UP001148786">
    <property type="component" value="Unassembled WGS sequence"/>
</dbReference>
<evidence type="ECO:0000256" key="5">
    <source>
        <dbReference type="ARBA" id="ARBA00023098"/>
    </source>
</evidence>
<dbReference type="EMBL" id="JANKHO010002026">
    <property type="protein sequence ID" value="KAJ3495457.1"/>
    <property type="molecule type" value="Genomic_DNA"/>
</dbReference>
<feature type="region of interest" description="Disordered" evidence="7">
    <location>
        <begin position="137"/>
        <end position="157"/>
    </location>
</feature>
<dbReference type="GO" id="GO:0005789">
    <property type="term" value="C:endoplasmic reticulum membrane"/>
    <property type="evidence" value="ECO:0007669"/>
    <property type="project" value="TreeGrafter"/>
</dbReference>
<evidence type="ECO:0000256" key="2">
    <source>
        <dbReference type="ARBA" id="ARBA00022857"/>
    </source>
</evidence>
<proteinExistence type="inferred from homology"/>
<comment type="caution">
    <text evidence="8">The sequence shown here is derived from an EMBL/GenBank/DDBJ whole genome shotgun (WGS) entry which is preliminary data.</text>
</comment>
<keyword evidence="3" id="KW-0752">Steroid biosynthesis</keyword>
<keyword evidence="4" id="KW-0560">Oxidoreductase</keyword>
<keyword evidence="1" id="KW-0444">Lipid biosynthesis</keyword>
<dbReference type="InterPro" id="IPR036291">
    <property type="entry name" value="NAD(P)-bd_dom_sf"/>
</dbReference>
<dbReference type="AlphaFoldDB" id="A0A9W8JRF7"/>
<organism evidence="8 9">
    <name type="scientific">Agrocybe chaxingu</name>
    <dbReference type="NCBI Taxonomy" id="84603"/>
    <lineage>
        <taxon>Eukaryota</taxon>
        <taxon>Fungi</taxon>
        <taxon>Dikarya</taxon>
        <taxon>Basidiomycota</taxon>
        <taxon>Agaricomycotina</taxon>
        <taxon>Agaricomycetes</taxon>
        <taxon>Agaricomycetidae</taxon>
        <taxon>Agaricales</taxon>
        <taxon>Agaricineae</taxon>
        <taxon>Strophariaceae</taxon>
        <taxon>Agrocybe</taxon>
    </lineage>
</organism>
<dbReference type="GO" id="GO:0005741">
    <property type="term" value="C:mitochondrial outer membrane"/>
    <property type="evidence" value="ECO:0007669"/>
    <property type="project" value="TreeGrafter"/>
</dbReference>
<reference evidence="8" key="1">
    <citation type="submission" date="2022-07" db="EMBL/GenBank/DDBJ databases">
        <title>Genome Sequence of Agrocybe chaxingu.</title>
        <authorList>
            <person name="Buettner E."/>
        </authorList>
    </citation>
    <scope>NUCLEOTIDE SEQUENCE</scope>
    <source>
        <strain evidence="8">MP-N11</strain>
    </source>
</reference>